<dbReference type="GeneID" id="116288317"/>
<dbReference type="Pfam" id="PF04116">
    <property type="entry name" value="FA_hydroxylase"/>
    <property type="match status" value="1"/>
</dbReference>
<dbReference type="PANTHER" id="PTHR11863">
    <property type="entry name" value="STEROL DESATURASE"/>
    <property type="match status" value="1"/>
</dbReference>
<sequence length="349" mass="40194">MTEVEPQYPDEVPLPDWAKPKDSNIPPTKAKSVIESIKKTAFIVGTALICFAAARNTITWHFEKLWGASGEFWQSNWKIILSIFGGNDFMLFTVGTFVVTFVVFWVINCCLLYIDLTGKPKWALKYKIQDGQNQPLEKSKLMRAIKGVLFNQFLGFLLTIVMYPVYLWRGGSFGCELPSFQWVLFELLVFILVEEVGFYYSHRLFHHPKLYKYFHKKHHEWTAPIGIVSIYAHPLEHIISNLTPILMGPMIMGSHIATTWMWFCLAITSTNISHSGYHFPFLPSPEAHDFHHLKFNQNYGVLGVLDRLHGTDILFRNSVCYDRHILMIGIQPVKDVFPSCPKEGCKKSE</sequence>
<keyword evidence="4 6" id="KW-0472">Membrane</keyword>
<reference evidence="9" key="1">
    <citation type="submission" date="2025-08" db="UniProtKB">
        <authorList>
            <consortium name="RefSeq"/>
        </authorList>
    </citation>
    <scope>IDENTIFICATION</scope>
    <source>
        <tissue evidence="9">Tentacle</tissue>
    </source>
</reference>
<gene>
    <name evidence="9" type="primary">LOC116288317</name>
</gene>
<keyword evidence="3 6" id="KW-1133">Transmembrane helix</keyword>
<keyword evidence="2 6" id="KW-0812">Transmembrane</keyword>
<feature type="transmembrane region" description="Helical" evidence="6">
    <location>
        <begin position="89"/>
        <end position="114"/>
    </location>
</feature>
<evidence type="ECO:0000256" key="3">
    <source>
        <dbReference type="ARBA" id="ARBA00022989"/>
    </source>
</evidence>
<feature type="transmembrane region" description="Helical" evidence="6">
    <location>
        <begin position="180"/>
        <end position="200"/>
    </location>
</feature>
<dbReference type="GO" id="GO:0008610">
    <property type="term" value="P:lipid biosynthetic process"/>
    <property type="evidence" value="ECO:0007669"/>
    <property type="project" value="InterPro"/>
</dbReference>
<dbReference type="GO" id="GO:0005506">
    <property type="term" value="F:iron ion binding"/>
    <property type="evidence" value="ECO:0007669"/>
    <property type="project" value="InterPro"/>
</dbReference>
<proteinExistence type="predicted"/>
<evidence type="ECO:0000313" key="9">
    <source>
        <dbReference type="RefSeq" id="XP_031550953.1"/>
    </source>
</evidence>
<protein>
    <submittedName>
        <fullName evidence="9">Fatty acid hydroxylase domain-containing protein 2-like</fullName>
    </submittedName>
</protein>
<dbReference type="InterPro" id="IPR050307">
    <property type="entry name" value="Sterol_Desaturase_Related"/>
</dbReference>
<evidence type="ECO:0000256" key="6">
    <source>
        <dbReference type="SAM" id="Phobius"/>
    </source>
</evidence>
<evidence type="ECO:0000259" key="7">
    <source>
        <dbReference type="Pfam" id="PF04116"/>
    </source>
</evidence>
<evidence type="ECO:0000256" key="1">
    <source>
        <dbReference type="ARBA" id="ARBA00004370"/>
    </source>
</evidence>
<dbReference type="InterPro" id="IPR006694">
    <property type="entry name" value="Fatty_acid_hydroxylase"/>
</dbReference>
<evidence type="ECO:0000256" key="2">
    <source>
        <dbReference type="ARBA" id="ARBA00022692"/>
    </source>
</evidence>
<accession>A0A6P8H6G6</accession>
<evidence type="ECO:0000256" key="5">
    <source>
        <dbReference type="SAM" id="MobiDB-lite"/>
    </source>
</evidence>
<feature type="transmembrane region" description="Helical" evidence="6">
    <location>
        <begin position="148"/>
        <end position="168"/>
    </location>
</feature>
<dbReference type="OrthoDB" id="408954at2759"/>
<dbReference type="RefSeq" id="XP_031550953.1">
    <property type="nucleotide sequence ID" value="XM_031695093.1"/>
</dbReference>
<dbReference type="GO" id="GO:0016020">
    <property type="term" value="C:membrane"/>
    <property type="evidence" value="ECO:0007669"/>
    <property type="project" value="UniProtKB-SubCell"/>
</dbReference>
<feature type="region of interest" description="Disordered" evidence="5">
    <location>
        <begin position="1"/>
        <end position="26"/>
    </location>
</feature>
<dbReference type="InParanoid" id="A0A6P8H6G6"/>
<dbReference type="KEGG" id="aten:116288317"/>
<dbReference type="FunCoup" id="A0A6P8H6G6">
    <property type="interactions" value="448"/>
</dbReference>
<evidence type="ECO:0000256" key="4">
    <source>
        <dbReference type="ARBA" id="ARBA00023136"/>
    </source>
</evidence>
<dbReference type="AlphaFoldDB" id="A0A6P8H6G6"/>
<feature type="domain" description="Fatty acid hydroxylase" evidence="7">
    <location>
        <begin position="188"/>
        <end position="311"/>
    </location>
</feature>
<dbReference type="GO" id="GO:0016491">
    <property type="term" value="F:oxidoreductase activity"/>
    <property type="evidence" value="ECO:0007669"/>
    <property type="project" value="InterPro"/>
</dbReference>
<dbReference type="Proteomes" id="UP000515163">
    <property type="component" value="Unplaced"/>
</dbReference>
<name>A0A6P8H6G6_ACTTE</name>
<feature type="transmembrane region" description="Helical" evidence="6">
    <location>
        <begin position="41"/>
        <end position="62"/>
    </location>
</feature>
<evidence type="ECO:0000313" key="8">
    <source>
        <dbReference type="Proteomes" id="UP000515163"/>
    </source>
</evidence>
<keyword evidence="8" id="KW-1185">Reference proteome</keyword>
<comment type="subcellular location">
    <subcellularLocation>
        <location evidence="1">Membrane</location>
    </subcellularLocation>
</comment>
<organism evidence="8 9">
    <name type="scientific">Actinia tenebrosa</name>
    <name type="common">Australian red waratah sea anemone</name>
    <dbReference type="NCBI Taxonomy" id="6105"/>
    <lineage>
        <taxon>Eukaryota</taxon>
        <taxon>Metazoa</taxon>
        <taxon>Cnidaria</taxon>
        <taxon>Anthozoa</taxon>
        <taxon>Hexacorallia</taxon>
        <taxon>Actiniaria</taxon>
        <taxon>Actiniidae</taxon>
        <taxon>Actinia</taxon>
    </lineage>
</organism>